<name>A0A1J6HM43_9HYPH</name>
<dbReference type="InterPro" id="IPR029058">
    <property type="entry name" value="AB_hydrolase_fold"/>
</dbReference>
<evidence type="ECO:0000313" key="3">
    <source>
        <dbReference type="EMBL" id="OIS93988.1"/>
    </source>
</evidence>
<evidence type="ECO:0000259" key="2">
    <source>
        <dbReference type="Pfam" id="PF20434"/>
    </source>
</evidence>
<dbReference type="SUPFAM" id="SSF53474">
    <property type="entry name" value="alpha/beta-Hydrolases"/>
    <property type="match status" value="1"/>
</dbReference>
<organism evidence="3 4">
    <name type="scientific">Brucella cytisi</name>
    <dbReference type="NCBI Taxonomy" id="407152"/>
    <lineage>
        <taxon>Bacteria</taxon>
        <taxon>Pseudomonadati</taxon>
        <taxon>Pseudomonadota</taxon>
        <taxon>Alphaproteobacteria</taxon>
        <taxon>Hyphomicrobiales</taxon>
        <taxon>Brucellaceae</taxon>
        <taxon>Brucella/Ochrobactrum group</taxon>
        <taxon>Brucella</taxon>
    </lineage>
</organism>
<dbReference type="PANTHER" id="PTHR48081:SF33">
    <property type="entry name" value="KYNURENINE FORMAMIDASE"/>
    <property type="match status" value="1"/>
</dbReference>
<protein>
    <submittedName>
        <fullName evidence="3">Alpha/beta hydrolase</fullName>
    </submittedName>
</protein>
<keyword evidence="4" id="KW-1185">Reference proteome</keyword>
<dbReference type="GO" id="GO:0016787">
    <property type="term" value="F:hydrolase activity"/>
    <property type="evidence" value="ECO:0007669"/>
    <property type="project" value="UniProtKB-KW"/>
</dbReference>
<reference evidence="3 4" key="1">
    <citation type="submission" date="2016-10" db="EMBL/GenBank/DDBJ databases">
        <title>The Draft Genome Sequence of the Potato Rhizosphere Bacteria Ochrobactrum sp. IPA7.2.</title>
        <authorList>
            <person name="Gogoleva N.E."/>
            <person name="Khlopko Y.A."/>
            <person name="Burygin G.L."/>
            <person name="Plotnikov A.O."/>
        </authorList>
    </citation>
    <scope>NUCLEOTIDE SEQUENCE [LARGE SCALE GENOMIC DNA]</scope>
    <source>
        <strain evidence="3 4">IPA7.2</strain>
    </source>
</reference>
<dbReference type="OrthoDB" id="9771666at2"/>
<dbReference type="Proteomes" id="UP000182985">
    <property type="component" value="Unassembled WGS sequence"/>
</dbReference>
<dbReference type="Pfam" id="PF20434">
    <property type="entry name" value="BD-FAE"/>
    <property type="match status" value="1"/>
</dbReference>
<sequence length="271" mass="29947">MLHDYDTAYDNMKAISDSATYPPRWTELASGFREKMRDQGRLIPDIAYGDGVRNLYDLFLPEGQAKGTLVYVHGGYWKGLDKSFWSHLAQGALARGYRVAMPSYTLCPEARISGITREIGRFINHLAQEVDGDIALTGHSAGGHLVSRMACENAPIAASTAERIKRVLSISGLHDLRPLLKTAMNDIFSMDEAEAVAESAALQRPRTDIAVHCCVGGDELMEFRRQNALLANIWYGLGIETSAWESDGTHHCNVIDTLCDPESRAVKFLCL</sequence>
<dbReference type="EMBL" id="MOEC01000006">
    <property type="protein sequence ID" value="OIS93988.1"/>
    <property type="molecule type" value="Genomic_DNA"/>
</dbReference>
<dbReference type="AlphaFoldDB" id="A0A1J6HM43"/>
<feature type="domain" description="BD-FAE-like" evidence="2">
    <location>
        <begin position="57"/>
        <end position="184"/>
    </location>
</feature>
<dbReference type="InterPro" id="IPR050300">
    <property type="entry name" value="GDXG_lipolytic_enzyme"/>
</dbReference>
<proteinExistence type="predicted"/>
<evidence type="ECO:0000313" key="4">
    <source>
        <dbReference type="Proteomes" id="UP000182985"/>
    </source>
</evidence>
<comment type="caution">
    <text evidence="3">The sequence shown here is derived from an EMBL/GenBank/DDBJ whole genome shotgun (WGS) entry which is preliminary data.</text>
</comment>
<gene>
    <name evidence="3" type="ORF">BLA27_07790</name>
</gene>
<dbReference type="Gene3D" id="3.40.50.1820">
    <property type="entry name" value="alpha/beta hydrolase"/>
    <property type="match status" value="1"/>
</dbReference>
<evidence type="ECO:0000256" key="1">
    <source>
        <dbReference type="ARBA" id="ARBA00022801"/>
    </source>
</evidence>
<keyword evidence="1 3" id="KW-0378">Hydrolase</keyword>
<dbReference type="PANTHER" id="PTHR48081">
    <property type="entry name" value="AB HYDROLASE SUPERFAMILY PROTEIN C4A8.06C"/>
    <property type="match status" value="1"/>
</dbReference>
<dbReference type="RefSeq" id="WP_071631233.1">
    <property type="nucleotide sequence ID" value="NZ_MOEC01000006.1"/>
</dbReference>
<accession>A0A1J6HM43</accession>
<dbReference type="InterPro" id="IPR049492">
    <property type="entry name" value="BD-FAE-like_dom"/>
</dbReference>